<evidence type="ECO:0000313" key="6">
    <source>
        <dbReference type="Proteomes" id="UP000319257"/>
    </source>
</evidence>
<dbReference type="InterPro" id="IPR027417">
    <property type="entry name" value="P-loop_NTPase"/>
</dbReference>
<evidence type="ECO:0000313" key="5">
    <source>
        <dbReference type="EMBL" id="TPX11996.1"/>
    </source>
</evidence>
<feature type="domain" description="Dynamin N-terminal" evidence="3">
    <location>
        <begin position="90"/>
        <end position="318"/>
    </location>
</feature>
<dbReference type="PANTHER" id="PTHR36681">
    <property type="entry name" value="NUCLEAR GTPASE, GERMINAL CENTER-ASSOCIATED, TANDEM DUPLICATE 3"/>
    <property type="match status" value="1"/>
</dbReference>
<evidence type="ECO:0000256" key="1">
    <source>
        <dbReference type="SAM" id="Coils"/>
    </source>
</evidence>
<organism evidence="5 6">
    <name type="scientific">Thyridium curvatum</name>
    <dbReference type="NCBI Taxonomy" id="1093900"/>
    <lineage>
        <taxon>Eukaryota</taxon>
        <taxon>Fungi</taxon>
        <taxon>Dikarya</taxon>
        <taxon>Ascomycota</taxon>
        <taxon>Pezizomycotina</taxon>
        <taxon>Sordariomycetes</taxon>
        <taxon>Sordariomycetidae</taxon>
        <taxon>Thyridiales</taxon>
        <taxon>Thyridiaceae</taxon>
        <taxon>Thyridium</taxon>
    </lineage>
</organism>
<name>A0A507AYY0_9PEZI</name>
<dbReference type="PANTHER" id="PTHR36681:SF3">
    <property type="entry name" value="NUCLEAR GTPASE, GERMINAL CENTER-ASSOCIATED, TANDEM DUPLICATE 3"/>
    <property type="match status" value="1"/>
</dbReference>
<evidence type="ECO:0000259" key="3">
    <source>
        <dbReference type="Pfam" id="PF00350"/>
    </source>
</evidence>
<accession>A0A507AYY0</accession>
<dbReference type="Proteomes" id="UP000319257">
    <property type="component" value="Unassembled WGS sequence"/>
</dbReference>
<dbReference type="InterPro" id="IPR056024">
    <property type="entry name" value="DUF7605"/>
</dbReference>
<feature type="coiled-coil region" evidence="1">
    <location>
        <begin position="502"/>
        <end position="536"/>
    </location>
</feature>
<gene>
    <name evidence="5" type="ORF">E0L32_007299</name>
</gene>
<feature type="compositionally biased region" description="Basic residues" evidence="2">
    <location>
        <begin position="431"/>
        <end position="446"/>
    </location>
</feature>
<dbReference type="GeneID" id="41974746"/>
<keyword evidence="6" id="KW-1185">Reference proteome</keyword>
<dbReference type="OrthoDB" id="3598281at2759"/>
<proteinExistence type="predicted"/>
<feature type="region of interest" description="Disordered" evidence="2">
    <location>
        <begin position="420"/>
        <end position="447"/>
    </location>
</feature>
<feature type="domain" description="DUF7605" evidence="4">
    <location>
        <begin position="726"/>
        <end position="903"/>
    </location>
</feature>
<dbReference type="SUPFAM" id="SSF52540">
    <property type="entry name" value="P-loop containing nucleoside triphosphate hydrolases"/>
    <property type="match status" value="1"/>
</dbReference>
<dbReference type="AlphaFoldDB" id="A0A507AYY0"/>
<dbReference type="Pfam" id="PF24564">
    <property type="entry name" value="DUF7605"/>
    <property type="match status" value="1"/>
</dbReference>
<dbReference type="InterPro" id="IPR045063">
    <property type="entry name" value="Dynamin_N"/>
</dbReference>
<feature type="coiled-coil region" evidence="1">
    <location>
        <begin position="369"/>
        <end position="403"/>
    </location>
</feature>
<evidence type="ECO:0000259" key="4">
    <source>
        <dbReference type="Pfam" id="PF24564"/>
    </source>
</evidence>
<evidence type="ECO:0008006" key="7">
    <source>
        <dbReference type="Google" id="ProtNLM"/>
    </source>
</evidence>
<comment type="caution">
    <text evidence="5">The sequence shown here is derived from an EMBL/GenBank/DDBJ whole genome shotgun (WGS) entry which is preliminary data.</text>
</comment>
<reference evidence="5 6" key="1">
    <citation type="submission" date="2019-06" db="EMBL/GenBank/DDBJ databases">
        <title>Draft genome sequence of the filamentous fungus Phialemoniopsis curvata isolated from diesel fuel.</title>
        <authorList>
            <person name="Varaljay V.A."/>
            <person name="Lyon W.J."/>
            <person name="Crouch A.L."/>
            <person name="Drake C.E."/>
            <person name="Hollomon J.M."/>
            <person name="Nadeau L.J."/>
            <person name="Nunn H.S."/>
            <person name="Stevenson B.S."/>
            <person name="Bojanowski C.L."/>
            <person name="Crookes-Goodson W.J."/>
        </authorList>
    </citation>
    <scope>NUCLEOTIDE SEQUENCE [LARGE SCALE GENOMIC DNA]</scope>
    <source>
        <strain evidence="5 6">D216</strain>
    </source>
</reference>
<evidence type="ECO:0000256" key="2">
    <source>
        <dbReference type="SAM" id="MobiDB-lite"/>
    </source>
</evidence>
<dbReference type="Gene3D" id="3.40.50.300">
    <property type="entry name" value="P-loop containing nucleotide triphosphate hydrolases"/>
    <property type="match status" value="1"/>
</dbReference>
<keyword evidence="1" id="KW-0175">Coiled coil</keyword>
<sequence>MAGISVDSSLALLSEPDASSSTGVFDHFEKSLHSSSVEHLENAAEIGVEFLQTLKSALAASTSMNIEARRWSQRVEDALAEKRSYKAVFAVLGGTGAGKSSIINAILDEDRLIPTNCVRACTASATEIAYNTSDDPDESYRAEVEFISADEWVTELRALLGDIDDSSDDDAQASIRNPEADAAWAKITAVYPQISKEDILKSDIRDLLEGLYMHNVLGTTTNLKATSAASLYSQLREFVDSRDKTGVKKMELWPLVKIVRVFIKAEALSTGAIIVDLPGTQDANAARAAVAAQYLQKATGFWIVAPIIRAVDDKTAKSLLGDAFKRQIKLDGNFSAITFICSKTDGIVVSEARESLEINPPEDFEWDDDVRLLNEIEALQEEANTLRVQAKEEKQLMEDADDKAEHCEGLLKEIEKGNTVLEPSPSDFQKSKCRARKVGTRSRPRRAPSTIAAWATSGGSLNAPIDLDEESPAAENSETELTMKLLTPEEAARLIDSFKSAKKHHRENKEEIEDSLEEIECDIEECQERLRAFEIAAQTLCIRARNEYAIQDIKRDFAEGIKELDDEAALERDQEGFDPSQDQQDYSKISASLPVFCCSSHAYQKSRKKSRRDHPLLDGFPAVEDTGIPQLRSHLMQSTEPARKKAAMQFLTKLARLIMSLKMWCLNGGTSLTEDEQKERQKLLMDDMEDLQKKKLLTAAGDHRNELSMVLRVFIYDNLDRIAPRASEAAVEKAKSWGYKRDQGGMLYHTYQATCRRNGVFKGRSGPRDLNQELLEPVLKGIAAPWERVFSVLVPAGLRTFLQTCIAYLEKFRQVMISRKGFLEDSQSSAGLADQLLAHQAAFKHLQNRVSRKIRRLQREANRSFGPAIEQHLQPAYNECLRERGPGAQKRMVDYMVRYISDIRIEIFEDSTGAVRGVLEELCEEVDEYLQRKILGILEEISDDCRSALGGCDEKNTKALRAELSTHLAEIDTTFKGVLAMP</sequence>
<dbReference type="RefSeq" id="XP_030993707.1">
    <property type="nucleotide sequence ID" value="XM_031142028.1"/>
</dbReference>
<dbReference type="Pfam" id="PF00350">
    <property type="entry name" value="Dynamin_N"/>
    <property type="match status" value="1"/>
</dbReference>
<dbReference type="STRING" id="1093900.A0A507AYY0"/>
<dbReference type="InParanoid" id="A0A507AYY0"/>
<dbReference type="EMBL" id="SKBQ01000044">
    <property type="protein sequence ID" value="TPX11996.1"/>
    <property type="molecule type" value="Genomic_DNA"/>
</dbReference>
<protein>
    <recommendedName>
        <fullName evidence="7">Nuclear GTPase SLIP-GC</fullName>
    </recommendedName>
</protein>